<dbReference type="PANTHER" id="PTHR35046">
    <property type="entry name" value="ZINC KNUCKLE (CCHC-TYPE) FAMILY PROTEIN"/>
    <property type="match status" value="1"/>
</dbReference>
<feature type="domain" description="Reverse transcriptase RNase H-like" evidence="9">
    <location>
        <begin position="331"/>
        <end position="416"/>
    </location>
</feature>
<keyword evidence="1" id="KW-0808">Transferase</keyword>
<reference evidence="11" key="1">
    <citation type="submission" date="2025-08" db="UniProtKB">
        <authorList>
            <consortium name="RefSeq"/>
        </authorList>
    </citation>
    <scope>IDENTIFICATION</scope>
    <source>
        <tissue evidence="11">Leaves</tissue>
    </source>
</reference>
<keyword evidence="4" id="KW-0255">Endonuclease</keyword>
<evidence type="ECO:0008006" key="12">
    <source>
        <dbReference type="Google" id="ProtNLM"/>
    </source>
</evidence>
<name>A0ABM4UF89_COFAR</name>
<dbReference type="Gene3D" id="3.30.70.270">
    <property type="match status" value="1"/>
</dbReference>
<dbReference type="Pfam" id="PF03732">
    <property type="entry name" value="Retrotrans_gag"/>
    <property type="match status" value="1"/>
</dbReference>
<evidence type="ECO:0000256" key="4">
    <source>
        <dbReference type="ARBA" id="ARBA00022759"/>
    </source>
</evidence>
<gene>
    <name evidence="11" type="primary">LOC140007168</name>
</gene>
<evidence type="ECO:0000256" key="2">
    <source>
        <dbReference type="ARBA" id="ARBA00022695"/>
    </source>
</evidence>
<sequence>MWWDQLKLSRRRSRLPEIATWTQLKGMMRTRFVLGHYYRDLYQKLQTLVQGNRSVDKYHKEMEILMLRADVQEDKEATMARFLNGLRPEIVERVELYHYMELYELVVKADKVEQRLKRRDDENEYEGMPPLMEDNEKSSNEDELAAPEGNFGTLTMIRPALTTRIKEKDELQCENIFYTRCFIKEALCNVIIDSGSCTNVTNATMVQNLKLTTQYYSHPYKLQWLNNSGEVRVAKQTYADVFPDDIPSGLPPLRGIEHQIDFIPGASLPDRSAYKNNLEGTKELQSKSYEEHLEHVKAVLDVLRRERLYANLKKCNFCSNELVFLGFIIGIGIGIVLTQEGKLVAYFSEKLNGAVLNYSTYDKELHALIRALQVWQHYLRPKEFVIHTDHESLKYLKAQHNLSKKHARWIAFVESFPYVIKYKIDKSNVVADALSRRYSLINTLEAKLLGFEMIKDLHANDDDFGEIYASCANSGAVHSTTCFLPFEIVYGFNPLTPLDLVPLPSSERVNLDGKKRAEFVKQLHEKTRVNIKKRTAQYMKHANKGCRKIVFESGDWV</sequence>
<keyword evidence="10" id="KW-1185">Reference proteome</keyword>
<dbReference type="GeneID" id="140007168"/>
<dbReference type="InterPro" id="IPR043128">
    <property type="entry name" value="Rev_trsase/Diguanyl_cyclase"/>
</dbReference>
<dbReference type="InterPro" id="IPR005162">
    <property type="entry name" value="Retrotrans_gag_dom"/>
</dbReference>
<dbReference type="InterPro" id="IPR041373">
    <property type="entry name" value="RT_RNaseH"/>
</dbReference>
<keyword evidence="6" id="KW-0695">RNA-directed DNA polymerase</keyword>
<proteinExistence type="predicted"/>
<dbReference type="SUPFAM" id="SSF56672">
    <property type="entry name" value="DNA/RNA polymerases"/>
    <property type="match status" value="1"/>
</dbReference>
<evidence type="ECO:0000256" key="3">
    <source>
        <dbReference type="ARBA" id="ARBA00022722"/>
    </source>
</evidence>
<evidence type="ECO:0000256" key="6">
    <source>
        <dbReference type="ARBA" id="ARBA00022918"/>
    </source>
</evidence>
<evidence type="ECO:0000259" key="9">
    <source>
        <dbReference type="Pfam" id="PF17917"/>
    </source>
</evidence>
<evidence type="ECO:0000256" key="5">
    <source>
        <dbReference type="ARBA" id="ARBA00022801"/>
    </source>
</evidence>
<dbReference type="InterPro" id="IPR043502">
    <property type="entry name" value="DNA/RNA_pol_sf"/>
</dbReference>
<dbReference type="CDD" id="cd09274">
    <property type="entry name" value="RNase_HI_RT_Ty3"/>
    <property type="match status" value="1"/>
</dbReference>
<accession>A0ABM4UF89</accession>
<feature type="domain" description="Retrotransposon gag" evidence="8">
    <location>
        <begin position="2"/>
        <end position="88"/>
    </location>
</feature>
<evidence type="ECO:0000256" key="7">
    <source>
        <dbReference type="SAM" id="MobiDB-lite"/>
    </source>
</evidence>
<evidence type="ECO:0000313" key="11">
    <source>
        <dbReference type="RefSeq" id="XP_071905956.1"/>
    </source>
</evidence>
<dbReference type="Pfam" id="PF17917">
    <property type="entry name" value="RT_RNaseH"/>
    <property type="match status" value="1"/>
</dbReference>
<evidence type="ECO:0000313" key="10">
    <source>
        <dbReference type="Proteomes" id="UP001652660"/>
    </source>
</evidence>
<keyword evidence="5" id="KW-0378">Hydrolase</keyword>
<evidence type="ECO:0000256" key="1">
    <source>
        <dbReference type="ARBA" id="ARBA00022679"/>
    </source>
</evidence>
<protein>
    <recommendedName>
        <fullName evidence="12">Reverse transcriptase RNase H-like domain-containing protein</fullName>
    </recommendedName>
</protein>
<keyword evidence="3" id="KW-0540">Nuclease</keyword>
<dbReference type="PANTHER" id="PTHR35046:SF9">
    <property type="entry name" value="RNA-DIRECTED DNA POLYMERASE"/>
    <property type="match status" value="1"/>
</dbReference>
<evidence type="ECO:0000259" key="8">
    <source>
        <dbReference type="Pfam" id="PF03732"/>
    </source>
</evidence>
<organism evidence="10 11">
    <name type="scientific">Coffea arabica</name>
    <name type="common">Arabian coffee</name>
    <dbReference type="NCBI Taxonomy" id="13443"/>
    <lineage>
        <taxon>Eukaryota</taxon>
        <taxon>Viridiplantae</taxon>
        <taxon>Streptophyta</taxon>
        <taxon>Embryophyta</taxon>
        <taxon>Tracheophyta</taxon>
        <taxon>Spermatophyta</taxon>
        <taxon>Magnoliopsida</taxon>
        <taxon>eudicotyledons</taxon>
        <taxon>Gunneridae</taxon>
        <taxon>Pentapetalae</taxon>
        <taxon>asterids</taxon>
        <taxon>lamiids</taxon>
        <taxon>Gentianales</taxon>
        <taxon>Rubiaceae</taxon>
        <taxon>Ixoroideae</taxon>
        <taxon>Gardenieae complex</taxon>
        <taxon>Bertiereae - Coffeeae clade</taxon>
        <taxon>Coffeeae</taxon>
        <taxon>Coffea</taxon>
    </lineage>
</organism>
<dbReference type="RefSeq" id="XP_071905956.1">
    <property type="nucleotide sequence ID" value="XM_072049855.1"/>
</dbReference>
<feature type="region of interest" description="Disordered" evidence="7">
    <location>
        <begin position="118"/>
        <end position="144"/>
    </location>
</feature>
<keyword evidence="2" id="KW-0548">Nucleotidyltransferase</keyword>
<dbReference type="Proteomes" id="UP001652660">
    <property type="component" value="Chromosome 5c"/>
</dbReference>